<feature type="domain" description="LOB" evidence="2">
    <location>
        <begin position="3"/>
        <end position="104"/>
    </location>
</feature>
<evidence type="ECO:0000256" key="1">
    <source>
        <dbReference type="ARBA" id="ARBA00005474"/>
    </source>
</evidence>
<dbReference type="PROSITE" id="PS50891">
    <property type="entry name" value="LOB"/>
    <property type="match status" value="1"/>
</dbReference>
<organism evidence="3 4">
    <name type="scientific">Glycine soja</name>
    <name type="common">Wild soybean</name>
    <dbReference type="NCBI Taxonomy" id="3848"/>
    <lineage>
        <taxon>Eukaryota</taxon>
        <taxon>Viridiplantae</taxon>
        <taxon>Streptophyta</taxon>
        <taxon>Embryophyta</taxon>
        <taxon>Tracheophyta</taxon>
        <taxon>Spermatophyta</taxon>
        <taxon>Magnoliopsida</taxon>
        <taxon>eudicotyledons</taxon>
        <taxon>Gunneridae</taxon>
        <taxon>Pentapetalae</taxon>
        <taxon>rosids</taxon>
        <taxon>fabids</taxon>
        <taxon>Fabales</taxon>
        <taxon>Fabaceae</taxon>
        <taxon>Papilionoideae</taxon>
        <taxon>50 kb inversion clade</taxon>
        <taxon>NPAAA clade</taxon>
        <taxon>indigoferoid/millettioid clade</taxon>
        <taxon>Phaseoleae</taxon>
        <taxon>Glycine</taxon>
        <taxon>Glycine subgen. Soja</taxon>
    </lineage>
</organism>
<dbReference type="InterPro" id="IPR004883">
    <property type="entry name" value="LOB"/>
</dbReference>
<evidence type="ECO:0000313" key="4">
    <source>
        <dbReference type="Proteomes" id="UP000289340"/>
    </source>
</evidence>
<dbReference type="Pfam" id="PF03195">
    <property type="entry name" value="LOB"/>
    <property type="match status" value="1"/>
</dbReference>
<evidence type="ECO:0000313" key="3">
    <source>
        <dbReference type="EMBL" id="RZC09562.1"/>
    </source>
</evidence>
<accession>A0A445KFC3</accession>
<comment type="similarity">
    <text evidence="1">Belongs to the LOB domain-containing protein family.</text>
</comment>
<dbReference type="PANTHER" id="PTHR31301">
    <property type="entry name" value="LOB DOMAIN-CONTAINING PROTEIN 4-RELATED"/>
    <property type="match status" value="1"/>
</dbReference>
<gene>
    <name evidence="3" type="ORF">D0Y65_016066</name>
</gene>
<evidence type="ECO:0000259" key="2">
    <source>
        <dbReference type="PROSITE" id="PS50891"/>
    </source>
</evidence>
<dbReference type="Proteomes" id="UP000289340">
    <property type="component" value="Chromosome 6"/>
</dbReference>
<sequence length="272" mass="31415">MHPACAACKHQRKKCSENCILGPYFPSNKNQEFHAVHKVFGVSNITKLVKNAKTEDRRKVVDSLIWEACCRQRDPIQGPYGEYTKVYNEYKKVLDELKRFKSQNQLLQIPSLGLKSVQGLITCSETKGEHKATIDSALDYLHGKKNGIIDSDNYNTYCSNYLQEFQNMRPEVVIPFRQHSQSYYTTGWRYFGQDRAEVTLTEAKMKIIWLRLRCDVVISGATRVTELALNPSGYTSPLVINHPNNNNNNHHHHLPFLQTLDLSKNYFLEIFD</sequence>
<keyword evidence="4" id="KW-1185">Reference proteome</keyword>
<comment type="caution">
    <text evidence="3">The sequence shown here is derived from an EMBL/GenBank/DDBJ whole genome shotgun (WGS) entry which is preliminary data.</text>
</comment>
<protein>
    <submittedName>
        <fullName evidence="3">LOB domain-containing protein 2</fullName>
    </submittedName>
</protein>
<dbReference type="EMBL" id="QZWG01000006">
    <property type="protein sequence ID" value="RZC09562.1"/>
    <property type="molecule type" value="Genomic_DNA"/>
</dbReference>
<dbReference type="PANTHER" id="PTHR31301:SF19">
    <property type="entry name" value="LOB DOMAIN-CONTAINING PROTEIN 2"/>
    <property type="match status" value="1"/>
</dbReference>
<name>A0A445KFC3_GLYSO</name>
<dbReference type="AlphaFoldDB" id="A0A445KFC3"/>
<reference evidence="3 4" key="1">
    <citation type="submission" date="2018-09" db="EMBL/GenBank/DDBJ databases">
        <title>A high-quality reference genome of wild soybean provides a powerful tool to mine soybean genomes.</title>
        <authorList>
            <person name="Xie M."/>
            <person name="Chung C.Y.L."/>
            <person name="Li M.-W."/>
            <person name="Wong F.-L."/>
            <person name="Chan T.-F."/>
            <person name="Lam H.-M."/>
        </authorList>
    </citation>
    <scope>NUCLEOTIDE SEQUENCE [LARGE SCALE GENOMIC DNA]</scope>
    <source>
        <strain evidence="4">cv. W05</strain>
        <tissue evidence="3">Hypocotyl of etiolated seedlings</tissue>
    </source>
</reference>
<proteinExistence type="inferred from homology"/>